<organism evidence="2 3">
    <name type="scientific">Camellia sinensis</name>
    <name type="common">Tea plant</name>
    <name type="synonym">Thea sinensis</name>
    <dbReference type="NCBI Taxonomy" id="4442"/>
    <lineage>
        <taxon>Eukaryota</taxon>
        <taxon>Viridiplantae</taxon>
        <taxon>Streptophyta</taxon>
        <taxon>Embryophyta</taxon>
        <taxon>Tracheophyta</taxon>
        <taxon>Spermatophyta</taxon>
        <taxon>Magnoliopsida</taxon>
        <taxon>eudicotyledons</taxon>
        <taxon>Gunneridae</taxon>
        <taxon>Pentapetalae</taxon>
        <taxon>asterids</taxon>
        <taxon>Ericales</taxon>
        <taxon>Theaceae</taxon>
        <taxon>Camellia</taxon>
    </lineage>
</organism>
<evidence type="ECO:0000313" key="2">
    <source>
        <dbReference type="EMBL" id="KAF5949172.1"/>
    </source>
</evidence>
<protein>
    <submittedName>
        <fullName evidence="2">Uncharacterized protein</fullName>
    </submittedName>
</protein>
<sequence length="59" mass="6557">MSEEITADSVSKQQPVDNSQKLILNLLGSGKSRIFMPYVSFPFLFTIMCSLLLSVGFNL</sequence>
<dbReference type="EMBL" id="JACBKZ010000006">
    <property type="protein sequence ID" value="KAF5949172.1"/>
    <property type="molecule type" value="Genomic_DNA"/>
</dbReference>
<name>A0A7J7H8A6_CAMSI</name>
<reference evidence="3" key="1">
    <citation type="journal article" date="2020" name="Nat. Commun.">
        <title>Genome assembly of wild tea tree DASZ reveals pedigree and selection history of tea varieties.</title>
        <authorList>
            <person name="Zhang W."/>
            <person name="Zhang Y."/>
            <person name="Qiu H."/>
            <person name="Guo Y."/>
            <person name="Wan H."/>
            <person name="Zhang X."/>
            <person name="Scossa F."/>
            <person name="Alseekh S."/>
            <person name="Zhang Q."/>
            <person name="Wang P."/>
            <person name="Xu L."/>
            <person name="Schmidt M.H."/>
            <person name="Jia X."/>
            <person name="Li D."/>
            <person name="Zhu A."/>
            <person name="Guo F."/>
            <person name="Chen W."/>
            <person name="Ni D."/>
            <person name="Usadel B."/>
            <person name="Fernie A.R."/>
            <person name="Wen W."/>
        </authorList>
    </citation>
    <scope>NUCLEOTIDE SEQUENCE [LARGE SCALE GENOMIC DNA]</scope>
    <source>
        <strain evidence="3">cv. G240</strain>
    </source>
</reference>
<proteinExistence type="predicted"/>
<comment type="caution">
    <text evidence="2">The sequence shown here is derived from an EMBL/GenBank/DDBJ whole genome shotgun (WGS) entry which is preliminary data.</text>
</comment>
<dbReference type="AlphaFoldDB" id="A0A7J7H8A6"/>
<reference evidence="2 3" key="2">
    <citation type="submission" date="2020-07" db="EMBL/GenBank/DDBJ databases">
        <title>Genome assembly of wild tea tree DASZ reveals pedigree and selection history of tea varieties.</title>
        <authorList>
            <person name="Zhang W."/>
        </authorList>
    </citation>
    <scope>NUCLEOTIDE SEQUENCE [LARGE SCALE GENOMIC DNA]</scope>
    <source>
        <strain evidence="3">cv. G240</strain>
        <tissue evidence="2">Leaf</tissue>
    </source>
</reference>
<accession>A0A7J7H8A6</accession>
<keyword evidence="1" id="KW-0812">Transmembrane</keyword>
<feature type="transmembrane region" description="Helical" evidence="1">
    <location>
        <begin position="35"/>
        <end position="57"/>
    </location>
</feature>
<keyword evidence="3" id="KW-1185">Reference proteome</keyword>
<evidence type="ECO:0000313" key="3">
    <source>
        <dbReference type="Proteomes" id="UP000593564"/>
    </source>
</evidence>
<evidence type="ECO:0000256" key="1">
    <source>
        <dbReference type="SAM" id="Phobius"/>
    </source>
</evidence>
<dbReference type="Proteomes" id="UP000593564">
    <property type="component" value="Unassembled WGS sequence"/>
</dbReference>
<keyword evidence="1" id="KW-1133">Transmembrane helix</keyword>
<gene>
    <name evidence="2" type="ORF">HYC85_015129</name>
</gene>
<keyword evidence="1" id="KW-0472">Membrane</keyword>